<reference evidence="3 4" key="1">
    <citation type="submission" date="2020-08" db="EMBL/GenBank/DDBJ databases">
        <title>Sequencing the genomes of 1000 actinobacteria strains.</title>
        <authorList>
            <person name="Klenk H.-P."/>
        </authorList>
    </citation>
    <scope>NUCLEOTIDE SEQUENCE [LARGE SCALE GENOMIC DNA]</scope>
    <source>
        <strain evidence="3 4">DSM 105498</strain>
    </source>
</reference>
<keyword evidence="4" id="KW-1185">Reference proteome</keyword>
<protein>
    <recommendedName>
        <fullName evidence="5">Heavy metal-binding domain-containing protein</fullName>
    </recommendedName>
</protein>
<proteinExistence type="predicted"/>
<dbReference type="EMBL" id="JACHWR010000002">
    <property type="protein sequence ID" value="MBB3043118.1"/>
    <property type="molecule type" value="Genomic_DNA"/>
</dbReference>
<keyword evidence="2" id="KW-0812">Transmembrane</keyword>
<evidence type="ECO:0000313" key="4">
    <source>
        <dbReference type="Proteomes" id="UP000589626"/>
    </source>
</evidence>
<sequence>MNAPTRLAAYGVGLAVVLTGGWLVGERTDLGEVEPAVASHSTHSSSQKGAAMEPMATTEELPGGLQVSASGYTLDLAPTGYRAGRREVGFRITGPDGEPVTEYERSHEKDLHLIAVRRDFSGFQHVHPSFDAATGTWSVELDLSPGAWRVFADFVPAGGEGLTLGADLAVAGDAGAQRLPEPTRTATVGGFTVTVTGDLVTGEHSALDFEISKGGEPVTDLEPYLGAYGHLVALREGDLAYLHVHPGGEPGDGVTSPGPTVDFGAEVPSSGRYHLFLDFKVDGVVHTAPLTLDAESTAADAAKGAGEPAHSSDHRH</sequence>
<evidence type="ECO:0000256" key="1">
    <source>
        <dbReference type="SAM" id="MobiDB-lite"/>
    </source>
</evidence>
<evidence type="ECO:0000313" key="3">
    <source>
        <dbReference type="EMBL" id="MBB3043118.1"/>
    </source>
</evidence>
<feature type="compositionally biased region" description="Polar residues" evidence="1">
    <location>
        <begin position="39"/>
        <end position="48"/>
    </location>
</feature>
<keyword evidence="2" id="KW-1133">Transmembrane helix</keyword>
<feature type="region of interest" description="Disordered" evidence="1">
    <location>
        <begin position="34"/>
        <end position="59"/>
    </location>
</feature>
<comment type="caution">
    <text evidence="3">The sequence shown here is derived from an EMBL/GenBank/DDBJ whole genome shotgun (WGS) entry which is preliminary data.</text>
</comment>
<evidence type="ECO:0000256" key="2">
    <source>
        <dbReference type="SAM" id="Phobius"/>
    </source>
</evidence>
<gene>
    <name evidence="3" type="ORF">FHU40_002936</name>
</gene>
<name>A0A7W4VWK7_9ACTN</name>
<evidence type="ECO:0008006" key="5">
    <source>
        <dbReference type="Google" id="ProtNLM"/>
    </source>
</evidence>
<organism evidence="3 4">
    <name type="scientific">Nocardioides soli</name>
    <dbReference type="NCBI Taxonomy" id="1036020"/>
    <lineage>
        <taxon>Bacteria</taxon>
        <taxon>Bacillati</taxon>
        <taxon>Actinomycetota</taxon>
        <taxon>Actinomycetes</taxon>
        <taxon>Propionibacteriales</taxon>
        <taxon>Nocardioidaceae</taxon>
        <taxon>Nocardioides</taxon>
    </lineage>
</organism>
<accession>A0A7W4VWK7</accession>
<keyword evidence="2" id="KW-0472">Membrane</keyword>
<feature type="transmembrane region" description="Helical" evidence="2">
    <location>
        <begin position="7"/>
        <end position="25"/>
    </location>
</feature>
<dbReference type="Proteomes" id="UP000589626">
    <property type="component" value="Unassembled WGS sequence"/>
</dbReference>
<dbReference type="RefSeq" id="WP_183593004.1">
    <property type="nucleotide sequence ID" value="NZ_JACHWR010000002.1"/>
</dbReference>
<dbReference type="AlphaFoldDB" id="A0A7W4VWK7"/>